<comment type="catalytic activity">
    <reaction evidence="1 9">
        <text>(2S)-2-acetolactate + H(+) = (R)-acetoin + CO2</text>
        <dbReference type="Rhea" id="RHEA:21580"/>
        <dbReference type="ChEBI" id="CHEBI:15378"/>
        <dbReference type="ChEBI" id="CHEBI:15686"/>
        <dbReference type="ChEBI" id="CHEBI:16526"/>
        <dbReference type="ChEBI" id="CHEBI:58476"/>
        <dbReference type="EC" id="4.1.1.5"/>
    </reaction>
</comment>
<dbReference type="Pfam" id="PF03306">
    <property type="entry name" value="AAL_decarboxy"/>
    <property type="match status" value="1"/>
</dbReference>
<dbReference type="RefSeq" id="WP_014811984.1">
    <property type="nucleotide sequence ID" value="NC_018025.1"/>
</dbReference>
<dbReference type="PIRSF" id="PIRSF001332">
    <property type="entry name" value="Acetolac_decarb"/>
    <property type="match status" value="1"/>
</dbReference>
<protein>
    <recommendedName>
        <fullName evidence="5 9">Alpha-acetolactate decarboxylase</fullName>
        <ecNumber evidence="4 9">4.1.1.5</ecNumber>
    </recommendedName>
</protein>
<evidence type="ECO:0000256" key="3">
    <source>
        <dbReference type="ARBA" id="ARBA00007106"/>
    </source>
</evidence>
<evidence type="ECO:0000256" key="2">
    <source>
        <dbReference type="ARBA" id="ARBA00005170"/>
    </source>
</evidence>
<dbReference type="UniPathway" id="UPA00626">
    <property type="reaction ID" value="UER00678"/>
</dbReference>
<dbReference type="EC" id="4.1.1.5" evidence="4 9"/>
<accession>I4CBC3</accession>
<dbReference type="STRING" id="706587.Desti_4228"/>
<dbReference type="Gene3D" id="3.30.1330.80">
    <property type="entry name" value="Hypothetical protein, similar to alpha- acetolactate decarboxylase, domain 2"/>
    <property type="match status" value="2"/>
</dbReference>
<dbReference type="PATRIC" id="fig|706587.4.peg.4796"/>
<reference evidence="12" key="1">
    <citation type="submission" date="2012-06" db="EMBL/GenBank/DDBJ databases">
        <title>Complete sequence of chromosome of Desulfomonile tiedjei DSM 6799.</title>
        <authorList>
            <person name="Lucas S."/>
            <person name="Copeland A."/>
            <person name="Lapidus A."/>
            <person name="Glavina del Rio T."/>
            <person name="Dalin E."/>
            <person name="Tice H."/>
            <person name="Bruce D."/>
            <person name="Goodwin L."/>
            <person name="Pitluck S."/>
            <person name="Peters L."/>
            <person name="Ovchinnikova G."/>
            <person name="Zeytun A."/>
            <person name="Lu M."/>
            <person name="Kyrpides N."/>
            <person name="Mavromatis K."/>
            <person name="Ivanova N."/>
            <person name="Brettin T."/>
            <person name="Detter J.C."/>
            <person name="Han C."/>
            <person name="Larimer F."/>
            <person name="Land M."/>
            <person name="Hauser L."/>
            <person name="Markowitz V."/>
            <person name="Cheng J.-F."/>
            <person name="Hugenholtz P."/>
            <person name="Woyke T."/>
            <person name="Wu D."/>
            <person name="Spring S."/>
            <person name="Schroeder M."/>
            <person name="Brambilla E."/>
            <person name="Klenk H.-P."/>
            <person name="Eisen J.A."/>
        </authorList>
    </citation>
    <scope>NUCLEOTIDE SEQUENCE [LARGE SCALE GENOMIC DNA]</scope>
    <source>
        <strain evidence="12">ATCC 49306 / DSM 6799 / DCB-1</strain>
    </source>
</reference>
<keyword evidence="12" id="KW-1185">Reference proteome</keyword>
<evidence type="ECO:0000256" key="9">
    <source>
        <dbReference type="PIRNR" id="PIRNR001332"/>
    </source>
</evidence>
<dbReference type="CDD" id="cd17299">
    <property type="entry name" value="acetolactate_decarboxylase"/>
    <property type="match status" value="1"/>
</dbReference>
<dbReference type="AlphaFoldDB" id="I4CBC3"/>
<feature type="signal peptide" evidence="10">
    <location>
        <begin position="1"/>
        <end position="24"/>
    </location>
</feature>
<evidence type="ECO:0000256" key="7">
    <source>
        <dbReference type="ARBA" id="ARBA00023061"/>
    </source>
</evidence>
<evidence type="ECO:0000313" key="12">
    <source>
        <dbReference type="Proteomes" id="UP000006055"/>
    </source>
</evidence>
<comment type="similarity">
    <text evidence="3 9">Belongs to the alpha-acetolactate decarboxylase family.</text>
</comment>
<dbReference type="EMBL" id="CP003360">
    <property type="protein sequence ID" value="AFM26864.1"/>
    <property type="molecule type" value="Genomic_DNA"/>
</dbReference>
<keyword evidence="6 9" id="KW-0210">Decarboxylase</keyword>
<keyword evidence="10" id="KW-0732">Signal</keyword>
<evidence type="ECO:0000256" key="8">
    <source>
        <dbReference type="ARBA" id="ARBA00023239"/>
    </source>
</evidence>
<feature type="chain" id="PRO_5003687136" description="Alpha-acetolactate decarboxylase" evidence="10">
    <location>
        <begin position="25"/>
        <end position="235"/>
    </location>
</feature>
<evidence type="ECO:0000313" key="11">
    <source>
        <dbReference type="EMBL" id="AFM26864.1"/>
    </source>
</evidence>
<comment type="pathway">
    <text evidence="2 9">Polyol metabolism; (R,R)-butane-2,3-diol biosynthesis; (R,R)-butane-2,3-diol from pyruvate: step 2/3.</text>
</comment>
<organism evidence="11 12">
    <name type="scientific">Desulfomonile tiedjei (strain ATCC 49306 / DSM 6799 / DCB-1)</name>
    <dbReference type="NCBI Taxonomy" id="706587"/>
    <lineage>
        <taxon>Bacteria</taxon>
        <taxon>Pseudomonadati</taxon>
        <taxon>Thermodesulfobacteriota</taxon>
        <taxon>Desulfomonilia</taxon>
        <taxon>Desulfomonilales</taxon>
        <taxon>Desulfomonilaceae</taxon>
        <taxon>Desulfomonile</taxon>
    </lineage>
</organism>
<evidence type="ECO:0000256" key="10">
    <source>
        <dbReference type="SAM" id="SignalP"/>
    </source>
</evidence>
<dbReference type="SUPFAM" id="SSF117856">
    <property type="entry name" value="AF0104/ALDC/Ptd012-like"/>
    <property type="match status" value="1"/>
</dbReference>
<keyword evidence="8 9" id="KW-0456">Lyase</keyword>
<evidence type="ECO:0000256" key="5">
    <source>
        <dbReference type="ARBA" id="ARBA00020164"/>
    </source>
</evidence>
<keyword evidence="7 9" id="KW-0005">Acetoin biosynthesis</keyword>
<dbReference type="KEGG" id="dti:Desti_4228"/>
<dbReference type="eggNOG" id="COG3527">
    <property type="taxonomic scope" value="Bacteria"/>
</dbReference>
<proteinExistence type="inferred from homology"/>
<dbReference type="OrthoDB" id="8612680at2"/>
<dbReference type="GO" id="GO:0045151">
    <property type="term" value="P:acetoin biosynthetic process"/>
    <property type="evidence" value="ECO:0007669"/>
    <property type="project" value="UniProtKB-UniRule"/>
</dbReference>
<evidence type="ECO:0000256" key="1">
    <source>
        <dbReference type="ARBA" id="ARBA00001784"/>
    </source>
</evidence>
<name>I4CBC3_DESTA</name>
<evidence type="ECO:0000256" key="6">
    <source>
        <dbReference type="ARBA" id="ARBA00022793"/>
    </source>
</evidence>
<evidence type="ECO:0000256" key="4">
    <source>
        <dbReference type="ARBA" id="ARBA00013204"/>
    </source>
</evidence>
<dbReference type="PANTHER" id="PTHR35524:SF1">
    <property type="entry name" value="ALPHA-ACETOLACTATE DECARBOXYLASE"/>
    <property type="match status" value="1"/>
</dbReference>
<dbReference type="InterPro" id="IPR005128">
    <property type="entry name" value="Acetolactate_a_deCO2ase"/>
</dbReference>
<dbReference type="HOGENOM" id="CLU_072561_0_0_7"/>
<dbReference type="PANTHER" id="PTHR35524">
    <property type="entry name" value="ALPHA-ACETOLACTATE DECARBOXYLASE"/>
    <property type="match status" value="1"/>
</dbReference>
<sequence>MKHRSLCTAIMLTVLAGLSQVAWPAELFQVSTFASFANGQYDGPVTFRELKQNGNTGIGTVNGLYGEMIAVDGRFFQIRDDGKVYEISDSELTPFATISSITAGTEFSAKANNADELHAAIDARIPDRSAVYVMRIDGLFSKLKLRSVPKQSKPYPALNEVIKKQAIFEHTNVRGTLVGFRFPDFMNGVNVPGYHFHFISDDRTIGGHMLDCSTEEAQGSFETVSQLNVRLIGSN</sequence>
<dbReference type="GO" id="GO:0047605">
    <property type="term" value="F:acetolactate decarboxylase activity"/>
    <property type="evidence" value="ECO:0007669"/>
    <property type="project" value="UniProtKB-UniRule"/>
</dbReference>
<gene>
    <name evidence="11" type="ordered locus">Desti_4228</name>
</gene>
<dbReference type="Proteomes" id="UP000006055">
    <property type="component" value="Chromosome"/>
</dbReference>
<dbReference type="NCBIfam" id="TIGR01252">
    <property type="entry name" value="acetolac_decarb"/>
    <property type="match status" value="1"/>
</dbReference>